<dbReference type="PANTHER" id="PTHR43101">
    <property type="entry name" value="BETA-FRUCTOSIDASE"/>
    <property type="match status" value="1"/>
</dbReference>
<dbReference type="EMBL" id="QMBQ01000018">
    <property type="protein sequence ID" value="RAZ70798.1"/>
    <property type="molecule type" value="Genomic_DNA"/>
</dbReference>
<dbReference type="Gene3D" id="2.60.120.560">
    <property type="entry name" value="Exo-inulinase, domain 1"/>
    <property type="match status" value="1"/>
</dbReference>
<dbReference type="EC" id="3.2.1.26" evidence="2"/>
<evidence type="ECO:0000256" key="3">
    <source>
        <dbReference type="ARBA" id="ARBA00022801"/>
    </source>
</evidence>
<evidence type="ECO:0000259" key="6">
    <source>
        <dbReference type="Pfam" id="PF00251"/>
    </source>
</evidence>
<dbReference type="Pfam" id="PF00251">
    <property type="entry name" value="Glyco_hydro_32N"/>
    <property type="match status" value="1"/>
</dbReference>
<protein>
    <recommendedName>
        <fullName evidence="2">beta-fructofuranosidase</fullName>
        <ecNumber evidence="2">3.2.1.26</ecNumber>
    </recommendedName>
</protein>
<feature type="domain" description="Glycosyl hydrolase family 32 N-terminal" evidence="6">
    <location>
        <begin position="121"/>
        <end position="426"/>
    </location>
</feature>
<evidence type="ECO:0000313" key="9">
    <source>
        <dbReference type="Proteomes" id="UP000251956"/>
    </source>
</evidence>
<evidence type="ECO:0000256" key="2">
    <source>
        <dbReference type="ARBA" id="ARBA00012758"/>
    </source>
</evidence>
<keyword evidence="4 5" id="KW-0326">Glycosidase</keyword>
<proteinExistence type="inferred from homology"/>
<dbReference type="Proteomes" id="UP000251956">
    <property type="component" value="Unassembled WGS sequence"/>
</dbReference>
<evidence type="ECO:0000256" key="5">
    <source>
        <dbReference type="RuleBase" id="RU362110"/>
    </source>
</evidence>
<dbReference type="Gene3D" id="2.115.10.20">
    <property type="entry name" value="Glycosyl hydrolase domain, family 43"/>
    <property type="match status" value="1"/>
</dbReference>
<dbReference type="InterPro" id="IPR013148">
    <property type="entry name" value="Glyco_hydro_32_N"/>
</dbReference>
<name>A0A330GEG1_9HYPH</name>
<dbReference type="PROSITE" id="PS00609">
    <property type="entry name" value="GLYCOSYL_HYDROL_F32"/>
    <property type="match status" value="1"/>
</dbReference>
<dbReference type="SUPFAM" id="SSF49899">
    <property type="entry name" value="Concanavalin A-like lectins/glucanases"/>
    <property type="match status" value="1"/>
</dbReference>
<dbReference type="InterPro" id="IPR018053">
    <property type="entry name" value="Glyco_hydro_32_AS"/>
</dbReference>
<dbReference type="InterPro" id="IPR001362">
    <property type="entry name" value="Glyco_hydro_32"/>
</dbReference>
<evidence type="ECO:0000256" key="1">
    <source>
        <dbReference type="ARBA" id="ARBA00009902"/>
    </source>
</evidence>
<feature type="domain" description="Glycosyl hydrolase family 32 C-terminal" evidence="7">
    <location>
        <begin position="458"/>
        <end position="559"/>
    </location>
</feature>
<comment type="similarity">
    <text evidence="1 5">Belongs to the glycosyl hydrolase 32 family.</text>
</comment>
<reference evidence="8 9" key="1">
    <citation type="submission" date="2018-07" db="EMBL/GenBank/DDBJ databases">
        <title>Diversity of Mesorhizobium strains in Brazil.</title>
        <authorList>
            <person name="Helene L.C.F."/>
            <person name="Dall'Agnol R."/>
            <person name="Delamuta J.R.M."/>
            <person name="Hungria M."/>
        </authorList>
    </citation>
    <scope>NUCLEOTIDE SEQUENCE [LARGE SCALE GENOMIC DNA]</scope>
    <source>
        <strain evidence="8 9">CNPSo 3140</strain>
    </source>
</reference>
<gene>
    <name evidence="8" type="ORF">DPM35_31855</name>
</gene>
<accession>A0A330GEG1</accession>
<dbReference type="GO" id="GO:0004564">
    <property type="term" value="F:beta-fructofuranosidase activity"/>
    <property type="evidence" value="ECO:0007669"/>
    <property type="project" value="UniProtKB-EC"/>
</dbReference>
<dbReference type="OrthoDB" id="9801455at2"/>
<keyword evidence="3 5" id="KW-0378">Hydrolase</keyword>
<dbReference type="Pfam" id="PF08244">
    <property type="entry name" value="Glyco_hydro_32C"/>
    <property type="match status" value="1"/>
</dbReference>
<evidence type="ECO:0000256" key="4">
    <source>
        <dbReference type="ARBA" id="ARBA00023295"/>
    </source>
</evidence>
<keyword evidence="9" id="KW-1185">Reference proteome</keyword>
<dbReference type="InterPro" id="IPR023296">
    <property type="entry name" value="Glyco_hydro_beta-prop_sf"/>
</dbReference>
<dbReference type="AlphaFoldDB" id="A0A330GEG1"/>
<dbReference type="PANTHER" id="PTHR43101:SF1">
    <property type="entry name" value="BETA-FRUCTOSIDASE"/>
    <property type="match status" value="1"/>
</dbReference>
<comment type="caution">
    <text evidence="8">The sequence shown here is derived from an EMBL/GenBank/DDBJ whole genome shotgun (WGS) entry which is preliminary data.</text>
</comment>
<dbReference type="GO" id="GO:0005975">
    <property type="term" value="P:carbohydrate metabolic process"/>
    <property type="evidence" value="ECO:0007669"/>
    <property type="project" value="InterPro"/>
</dbReference>
<dbReference type="RefSeq" id="WP_112131448.1">
    <property type="nucleotide sequence ID" value="NZ_QMBQ01000018.1"/>
</dbReference>
<evidence type="ECO:0000313" key="8">
    <source>
        <dbReference type="EMBL" id="RAZ70798.1"/>
    </source>
</evidence>
<dbReference type="SUPFAM" id="SSF75005">
    <property type="entry name" value="Arabinanase/levansucrase/invertase"/>
    <property type="match status" value="1"/>
</dbReference>
<sequence length="569" mass="62058">MLPGIRIDDPTSTPAGIEARVTAGDILHLWQKPVTATAQSCVQLREASGETSALVGPRSGDFQMVAHRAAATGEISLSWNALETTVSLCYAYDPDRALSEGIRILWVRPEAAADSKRYRLHLAPPFGWMNDPNGLVSVDGRTHAFYQHYPHAWRWGPMHWGHAVSDDLVNWTHLPVFLHPGPAILADPMPKGGAFSGSAIVRPQGGIRVFHTDREDGRAPEHELQMTAVSTDLLDAGPSAVVIGERPPLDGFGNDLRDPYVFMGPDGLWKMVLGGNDAGAALVLLYESDDPDAAANWRFVGVLHREPLARSVPAECPSLVPLVGDGGGLYALVFGLIGHQILIEGKLNPSVALVGRFDGRHFEAIARRELDFVGDCYAFQAFVRDGRPHGMAWAVNWANVRRNRDFSSAMTFVRRLLWRDGALLMPPVEGVALLRTESLSDSAAALRLGVELPDGLAEISFDVAGAPFRLTLAHEDFPMTLVHDGRTLELEAERTKRAAPYVAETGPLANVRVFVDVGMVEIYADGGRWCGTKRIDSDEPVAMVRLEADLGTISNVEVWRLRPQSGAHR</sequence>
<dbReference type="SMART" id="SM00640">
    <property type="entry name" value="Glyco_32"/>
    <property type="match status" value="1"/>
</dbReference>
<dbReference type="InterPro" id="IPR013320">
    <property type="entry name" value="ConA-like_dom_sf"/>
</dbReference>
<evidence type="ECO:0000259" key="7">
    <source>
        <dbReference type="Pfam" id="PF08244"/>
    </source>
</evidence>
<dbReference type="InterPro" id="IPR051214">
    <property type="entry name" value="GH32_Enzymes"/>
</dbReference>
<dbReference type="InterPro" id="IPR013189">
    <property type="entry name" value="Glyco_hydro_32_C"/>
</dbReference>
<organism evidence="8 9">
    <name type="scientific">Mesorhizobium atlanticum</name>
    <dbReference type="NCBI Taxonomy" id="2233532"/>
    <lineage>
        <taxon>Bacteria</taxon>
        <taxon>Pseudomonadati</taxon>
        <taxon>Pseudomonadota</taxon>
        <taxon>Alphaproteobacteria</taxon>
        <taxon>Hyphomicrobiales</taxon>
        <taxon>Phyllobacteriaceae</taxon>
        <taxon>Mesorhizobium</taxon>
    </lineage>
</organism>